<evidence type="ECO:0000256" key="9">
    <source>
        <dbReference type="ARBA" id="ARBA00023180"/>
    </source>
</evidence>
<dbReference type="Proteomes" id="UP000000759">
    <property type="component" value="Chromosome 12"/>
</dbReference>
<feature type="transmembrane region" description="Helical" evidence="11">
    <location>
        <begin position="33"/>
        <end position="54"/>
    </location>
</feature>
<dbReference type="GO" id="GO:0009247">
    <property type="term" value="P:glycolipid biosynthetic process"/>
    <property type="evidence" value="ECO:0007669"/>
    <property type="project" value="InterPro"/>
</dbReference>
<dbReference type="GO" id="GO:0001733">
    <property type="term" value="F:galactosylceramide sulfotransferase activity"/>
    <property type="evidence" value="ECO:0007669"/>
    <property type="project" value="InterPro"/>
</dbReference>
<dbReference type="PANTHER" id="PTHR14647:SF87">
    <property type="entry name" value="PUTATIVE-RELATED"/>
    <property type="match status" value="1"/>
</dbReference>
<keyword evidence="6 11" id="KW-1133">Transmembrane helix</keyword>
<dbReference type="PANTHER" id="PTHR14647">
    <property type="entry name" value="GALACTOSE-3-O-SULFOTRANSFERASE"/>
    <property type="match status" value="1"/>
</dbReference>
<comment type="similarity">
    <text evidence="2">Belongs to the galactose-3-O-sulfotransferase family.</text>
</comment>
<dbReference type="EMBL" id="CM000614">
    <property type="protein sequence ID" value="EEC47158.1"/>
    <property type="molecule type" value="Genomic_DNA"/>
</dbReference>
<feature type="compositionally biased region" description="Low complexity" evidence="10">
    <location>
        <begin position="14"/>
        <end position="28"/>
    </location>
</feature>
<dbReference type="InterPro" id="IPR009729">
    <property type="entry name" value="Gal-3-0_sulfotransfrase"/>
</dbReference>
<evidence type="ECO:0000256" key="7">
    <source>
        <dbReference type="ARBA" id="ARBA00023034"/>
    </source>
</evidence>
<keyword evidence="7" id="KW-0333">Golgi apparatus</keyword>
<reference evidence="13" key="2">
    <citation type="submission" date="2008-08" db="EMBL/GenBank/DDBJ databases">
        <authorList>
            <consortium name="Diatom Consortium"/>
            <person name="Grigoriev I."/>
            <person name="Grimwood J."/>
            <person name="Kuo A."/>
            <person name="Otillar R.P."/>
            <person name="Salamov A."/>
            <person name="Detter J.C."/>
            <person name="Lindquist E."/>
            <person name="Shapiro H."/>
            <person name="Lucas S."/>
            <person name="Glavina del Rio T."/>
            <person name="Pitluck S."/>
            <person name="Rokhsar D."/>
            <person name="Bowler C."/>
        </authorList>
    </citation>
    <scope>GENOME REANNOTATION</scope>
    <source>
        <strain evidence="13">CCAP 1055/1</strain>
    </source>
</reference>
<evidence type="ECO:0000313" key="13">
    <source>
        <dbReference type="Proteomes" id="UP000000759"/>
    </source>
</evidence>
<dbReference type="HOGENOM" id="CLU_500245_0_0_1"/>
<dbReference type="AlphaFoldDB" id="B7G2M9"/>
<evidence type="ECO:0000256" key="2">
    <source>
        <dbReference type="ARBA" id="ARBA00008124"/>
    </source>
</evidence>
<organism evidence="12 13">
    <name type="scientific">Phaeodactylum tricornutum (strain CCAP 1055/1)</name>
    <dbReference type="NCBI Taxonomy" id="556484"/>
    <lineage>
        <taxon>Eukaryota</taxon>
        <taxon>Sar</taxon>
        <taxon>Stramenopiles</taxon>
        <taxon>Ochrophyta</taxon>
        <taxon>Bacillariophyta</taxon>
        <taxon>Bacillariophyceae</taxon>
        <taxon>Bacillariophycidae</taxon>
        <taxon>Naviculales</taxon>
        <taxon>Phaeodactylaceae</taxon>
        <taxon>Phaeodactylum</taxon>
    </lineage>
</organism>
<dbReference type="InterPro" id="IPR027417">
    <property type="entry name" value="P-loop_NTPase"/>
</dbReference>
<feature type="compositionally biased region" description="Polar residues" evidence="10">
    <location>
        <begin position="89"/>
        <end position="102"/>
    </location>
</feature>
<evidence type="ECO:0000313" key="12">
    <source>
        <dbReference type="EMBL" id="EEC47158.1"/>
    </source>
</evidence>
<reference evidence="12 13" key="1">
    <citation type="journal article" date="2008" name="Nature">
        <title>The Phaeodactylum genome reveals the evolutionary history of diatom genomes.</title>
        <authorList>
            <person name="Bowler C."/>
            <person name="Allen A.E."/>
            <person name="Badger J.H."/>
            <person name="Grimwood J."/>
            <person name="Jabbari K."/>
            <person name="Kuo A."/>
            <person name="Maheswari U."/>
            <person name="Martens C."/>
            <person name="Maumus F."/>
            <person name="Otillar R.P."/>
            <person name="Rayko E."/>
            <person name="Salamov A."/>
            <person name="Vandepoele K."/>
            <person name="Beszteri B."/>
            <person name="Gruber A."/>
            <person name="Heijde M."/>
            <person name="Katinka M."/>
            <person name="Mock T."/>
            <person name="Valentin K."/>
            <person name="Verret F."/>
            <person name="Berges J.A."/>
            <person name="Brownlee C."/>
            <person name="Cadoret J.P."/>
            <person name="Chiovitti A."/>
            <person name="Choi C.J."/>
            <person name="Coesel S."/>
            <person name="De Martino A."/>
            <person name="Detter J.C."/>
            <person name="Durkin C."/>
            <person name="Falciatore A."/>
            <person name="Fournet J."/>
            <person name="Haruta M."/>
            <person name="Huysman M.J."/>
            <person name="Jenkins B.D."/>
            <person name="Jiroutova K."/>
            <person name="Jorgensen R.E."/>
            <person name="Joubert Y."/>
            <person name="Kaplan A."/>
            <person name="Kroger N."/>
            <person name="Kroth P.G."/>
            <person name="La Roche J."/>
            <person name="Lindquist E."/>
            <person name="Lommer M."/>
            <person name="Martin-Jezequel V."/>
            <person name="Lopez P.J."/>
            <person name="Lucas S."/>
            <person name="Mangogna M."/>
            <person name="McGinnis K."/>
            <person name="Medlin L.K."/>
            <person name="Montsant A."/>
            <person name="Oudot-Le Secq M.P."/>
            <person name="Napoli C."/>
            <person name="Obornik M."/>
            <person name="Parker M.S."/>
            <person name="Petit J.L."/>
            <person name="Porcel B.M."/>
            <person name="Poulsen N."/>
            <person name="Robison M."/>
            <person name="Rychlewski L."/>
            <person name="Rynearson T.A."/>
            <person name="Schmutz J."/>
            <person name="Shapiro H."/>
            <person name="Siaut M."/>
            <person name="Stanley M."/>
            <person name="Sussman M.R."/>
            <person name="Taylor A.R."/>
            <person name="Vardi A."/>
            <person name="von Dassow P."/>
            <person name="Vyverman W."/>
            <person name="Willis A."/>
            <person name="Wyrwicz L.S."/>
            <person name="Rokhsar D.S."/>
            <person name="Weissenbach J."/>
            <person name="Armbrust E.V."/>
            <person name="Green B.R."/>
            <person name="Van de Peer Y."/>
            <person name="Grigoriev I.V."/>
        </authorList>
    </citation>
    <scope>NUCLEOTIDE SEQUENCE [LARGE SCALE GENOMIC DNA]</scope>
    <source>
        <strain evidence="12 13">CCAP 1055/1</strain>
    </source>
</reference>
<keyword evidence="5" id="KW-0735">Signal-anchor</keyword>
<keyword evidence="8 11" id="KW-0472">Membrane</keyword>
<dbReference type="Gene3D" id="3.40.50.300">
    <property type="entry name" value="P-loop containing nucleotide triphosphate hydrolases"/>
    <property type="match status" value="1"/>
</dbReference>
<keyword evidence="3" id="KW-0808">Transferase</keyword>
<dbReference type="RefSeq" id="XP_002181235.1">
    <property type="nucleotide sequence ID" value="XM_002181199.1"/>
</dbReference>
<evidence type="ECO:0000256" key="4">
    <source>
        <dbReference type="ARBA" id="ARBA00022692"/>
    </source>
</evidence>
<protein>
    <submittedName>
        <fullName evidence="12">Uncharacterized protein</fullName>
    </submittedName>
</protein>
<evidence type="ECO:0000256" key="11">
    <source>
        <dbReference type="SAM" id="Phobius"/>
    </source>
</evidence>
<sequence>MVQPSNATVRKLLTKSQTTPQRRPRQSPSPISIVIKIVTATVIILAIVHPIYLYRHISQSNAIPGDWFQNKSMSSLSAESTNRKPKTPTEGQATGLTRAQENNAHRLHLRTTPGERPYLRQDSPGCLTDACVQQLASTIARAFPDRVNQSWCFREEPPLGHEDNANAPASVHSKDGNGVWRGIILVKVPKGASSTSAGVAIRIGRRVGCQAVQWKHRVASKYQRLHHPDTFLFTTVRDPAARAISTIFFHTISRSPKAKPTDDLIKTYLQQSKDIHFGSISEGQGGFQLRYTSLDEIAKGSAWSATNRTRVLHPEQVVANVRSVIDSYGFLLVTERMEESLVAMALVLGIDVADVLVTSSKVAGGSRYHFARMPKQEYKCLPTVKSFVSPGVAQYIDSDEWRAINYGDYLLQATANQSLDLTIARLGRTRFEAALSEFRTLRAKEQALCAPNVSFPCSNEGVPQPQLATESCYLPFFDFGCGHKCIDQMIKIDREMRGVSGWQYQ</sequence>
<dbReference type="PaxDb" id="2850-Phatr47146"/>
<name>B7G2M9_PHATC</name>
<feature type="region of interest" description="Disordered" evidence="10">
    <location>
        <begin position="1"/>
        <end position="28"/>
    </location>
</feature>
<keyword evidence="13" id="KW-1185">Reference proteome</keyword>
<accession>B7G2M9</accession>
<evidence type="ECO:0000256" key="1">
    <source>
        <dbReference type="ARBA" id="ARBA00004323"/>
    </source>
</evidence>
<dbReference type="GO" id="GO:0000139">
    <property type="term" value="C:Golgi membrane"/>
    <property type="evidence" value="ECO:0007669"/>
    <property type="project" value="UniProtKB-SubCell"/>
</dbReference>
<keyword evidence="9" id="KW-0325">Glycoprotein</keyword>
<dbReference type="KEGG" id="pti:PHATRDRAFT_47146"/>
<evidence type="ECO:0000256" key="6">
    <source>
        <dbReference type="ARBA" id="ARBA00022989"/>
    </source>
</evidence>
<dbReference type="GeneID" id="7202047"/>
<evidence type="ECO:0000256" key="3">
    <source>
        <dbReference type="ARBA" id="ARBA00022679"/>
    </source>
</evidence>
<evidence type="ECO:0000256" key="10">
    <source>
        <dbReference type="SAM" id="MobiDB-lite"/>
    </source>
</evidence>
<evidence type="ECO:0000256" key="8">
    <source>
        <dbReference type="ARBA" id="ARBA00023136"/>
    </source>
</evidence>
<gene>
    <name evidence="12" type="ORF">PHATRDRAFT_47146</name>
</gene>
<evidence type="ECO:0000256" key="5">
    <source>
        <dbReference type="ARBA" id="ARBA00022968"/>
    </source>
</evidence>
<keyword evidence="4 11" id="KW-0812">Transmembrane</keyword>
<dbReference type="OrthoDB" id="46480at2759"/>
<feature type="region of interest" description="Disordered" evidence="10">
    <location>
        <begin position="74"/>
        <end position="116"/>
    </location>
</feature>
<comment type="subcellular location">
    <subcellularLocation>
        <location evidence="1">Golgi apparatus membrane</location>
        <topology evidence="1">Single-pass type II membrane protein</topology>
    </subcellularLocation>
</comment>
<dbReference type="InParanoid" id="B7G2M9"/>
<proteinExistence type="inferred from homology"/>